<keyword evidence="2" id="KW-1185">Reference proteome</keyword>
<reference evidence="1 2" key="1">
    <citation type="submission" date="2017-04" db="EMBL/GenBank/DDBJ databases">
        <authorList>
            <person name="Afonso C.L."/>
            <person name="Miller P.J."/>
            <person name="Scott M.A."/>
            <person name="Spackman E."/>
            <person name="Goraichik I."/>
            <person name="Dimitrov K.M."/>
            <person name="Suarez D.L."/>
            <person name="Swayne D.E."/>
        </authorList>
    </citation>
    <scope>NUCLEOTIDE SEQUENCE [LARGE SCALE GENOMIC DNA]</scope>
    <source>
        <strain evidence="1 2">KR-140</strain>
    </source>
</reference>
<evidence type="ECO:0000313" key="2">
    <source>
        <dbReference type="Proteomes" id="UP000192582"/>
    </source>
</evidence>
<sequence length="86" mass="9341">MSCLEERDVDTDALRLTPCGEDWAQETRLEHTDGLPLHRGTLSCSATFEERVGSLVAVLSASAVVAHLEANSPKVLAHRKQREGAT</sequence>
<organism evidence="1 2">
    <name type="scientific">Deinococcus hopiensis KR-140</name>
    <dbReference type="NCBI Taxonomy" id="695939"/>
    <lineage>
        <taxon>Bacteria</taxon>
        <taxon>Thermotogati</taxon>
        <taxon>Deinococcota</taxon>
        <taxon>Deinococci</taxon>
        <taxon>Deinococcales</taxon>
        <taxon>Deinococcaceae</taxon>
        <taxon>Deinococcus</taxon>
    </lineage>
</organism>
<gene>
    <name evidence="1" type="ORF">SAMN00790413_00412</name>
</gene>
<accession>A0A1W1V8B2</accession>
<protein>
    <submittedName>
        <fullName evidence="1">Uncharacterized protein</fullName>
    </submittedName>
</protein>
<name>A0A1W1V8B2_9DEIO</name>
<dbReference type="Proteomes" id="UP000192582">
    <property type="component" value="Unassembled WGS sequence"/>
</dbReference>
<dbReference type="EMBL" id="FWWU01000009">
    <property type="protein sequence ID" value="SMB89430.1"/>
    <property type="molecule type" value="Genomic_DNA"/>
</dbReference>
<dbReference type="RefSeq" id="WP_084048088.1">
    <property type="nucleotide sequence ID" value="NZ_FWWU01000009.1"/>
</dbReference>
<dbReference type="AlphaFoldDB" id="A0A1W1V8B2"/>
<proteinExistence type="predicted"/>
<evidence type="ECO:0000313" key="1">
    <source>
        <dbReference type="EMBL" id="SMB89430.1"/>
    </source>
</evidence>
<dbReference type="OrthoDB" id="25440at1298"/>